<gene>
    <name evidence="3" type="ORF">MZV50_07355</name>
</gene>
<name>A0ABY4ZZB7_9CAUL</name>
<dbReference type="Proteomes" id="UP001057520">
    <property type="component" value="Chromosome"/>
</dbReference>
<dbReference type="CDD" id="cd03022">
    <property type="entry name" value="DsbA_HCCA_Iso"/>
    <property type="match status" value="1"/>
</dbReference>
<evidence type="ECO:0000313" key="4">
    <source>
        <dbReference type="Proteomes" id="UP001057520"/>
    </source>
</evidence>
<reference evidence="3 4" key="1">
    <citation type="submission" date="2022-04" db="EMBL/GenBank/DDBJ databases">
        <title>Genome sequence of soybean root-associated Caulobacter segnis RL271.</title>
        <authorList>
            <person name="Longley R."/>
            <person name="Bonito G."/>
            <person name="Trigodet F."/>
            <person name="Crosson S."/>
            <person name="Fiebig A."/>
        </authorList>
    </citation>
    <scope>NUCLEOTIDE SEQUENCE [LARGE SCALE GENOMIC DNA]</scope>
    <source>
        <strain evidence="3 4">RL271</strain>
    </source>
</reference>
<dbReference type="EMBL" id="CP096040">
    <property type="protein sequence ID" value="USQ97347.1"/>
    <property type="molecule type" value="Genomic_DNA"/>
</dbReference>
<dbReference type="PANTHER" id="PTHR42943">
    <property type="entry name" value="GLUTATHIONE S-TRANSFERASE KAPPA"/>
    <property type="match status" value="1"/>
</dbReference>
<dbReference type="EC" id="5.99.1.4" evidence="1"/>
<evidence type="ECO:0000313" key="3">
    <source>
        <dbReference type="EMBL" id="USQ97347.1"/>
    </source>
</evidence>
<dbReference type="SUPFAM" id="SSF52833">
    <property type="entry name" value="Thioredoxin-like"/>
    <property type="match status" value="1"/>
</dbReference>
<dbReference type="InterPro" id="IPR044087">
    <property type="entry name" value="NahD-like"/>
</dbReference>
<dbReference type="PANTHER" id="PTHR42943:SF2">
    <property type="entry name" value="GLUTATHIONE S-TRANSFERASE KAPPA 1"/>
    <property type="match status" value="1"/>
</dbReference>
<dbReference type="Gene3D" id="3.40.30.10">
    <property type="entry name" value="Glutaredoxin"/>
    <property type="match status" value="1"/>
</dbReference>
<dbReference type="InterPro" id="IPR036249">
    <property type="entry name" value="Thioredoxin-like_sf"/>
</dbReference>
<dbReference type="InterPro" id="IPR014440">
    <property type="entry name" value="HCCAis_GSTk"/>
</dbReference>
<sequence>MTAKTVDFIFDFGSPNAYLAWKLLPAIAARHGARVNLLPCLLGGIFKATGNQAPAIAFGGIKGKMDYELLEMRRFIAARDLSAFRFNPHFPVNTLLLMRGMIAAQRAGVGEVYLDTMLKGMWEEGLKLDDRAVFVAAANAAGLPGEALLAATGDAEVKAELAANTEAAVARGTFGIPTFFVGEEIFFGKDRLGQVEDELDEDYQAGRAWTHWRAAAAHRR</sequence>
<protein>
    <recommendedName>
        <fullName evidence="1">2-hydroxychromene-2-carboxylate isomerase</fullName>
        <ecNumber evidence="1">5.99.1.4</ecNumber>
    </recommendedName>
</protein>
<dbReference type="PIRSF" id="PIRSF006386">
    <property type="entry name" value="HCCAis_GSTk"/>
    <property type="match status" value="1"/>
</dbReference>
<dbReference type="Pfam" id="PF01323">
    <property type="entry name" value="DSBA"/>
    <property type="match status" value="1"/>
</dbReference>
<dbReference type="InterPro" id="IPR001853">
    <property type="entry name" value="DSBA-like_thioredoxin_dom"/>
</dbReference>
<comment type="similarity">
    <text evidence="1">Belongs to the GST superfamily. NadH family.</text>
</comment>
<organism evidence="3 4">
    <name type="scientific">Caulobacter segnis</name>
    <dbReference type="NCBI Taxonomy" id="88688"/>
    <lineage>
        <taxon>Bacteria</taxon>
        <taxon>Pseudomonadati</taxon>
        <taxon>Pseudomonadota</taxon>
        <taxon>Alphaproteobacteria</taxon>
        <taxon>Caulobacterales</taxon>
        <taxon>Caulobacteraceae</taxon>
        <taxon>Caulobacter</taxon>
    </lineage>
</organism>
<feature type="domain" description="DSBA-like thioredoxin" evidence="2">
    <location>
        <begin position="5"/>
        <end position="199"/>
    </location>
</feature>
<keyword evidence="1" id="KW-0413">Isomerase</keyword>
<evidence type="ECO:0000259" key="2">
    <source>
        <dbReference type="Pfam" id="PF01323"/>
    </source>
</evidence>
<evidence type="ECO:0000256" key="1">
    <source>
        <dbReference type="PIRNR" id="PIRNR006386"/>
    </source>
</evidence>
<comment type="catalytic activity">
    <reaction evidence="1">
        <text>2-hydroxychromene-2-carboxylate = (3E)-4-(2-hydroxyphenyl)-2-oxobut-3-enoate</text>
        <dbReference type="Rhea" id="RHEA:27401"/>
        <dbReference type="ChEBI" id="CHEBI:59350"/>
        <dbReference type="ChEBI" id="CHEBI:59353"/>
        <dbReference type="EC" id="5.99.1.4"/>
    </reaction>
</comment>
<keyword evidence="4" id="KW-1185">Reference proteome</keyword>
<dbReference type="InterPro" id="IPR051924">
    <property type="entry name" value="GST_Kappa/NadH"/>
</dbReference>
<proteinExistence type="inferred from homology"/>
<accession>A0ABY4ZZB7</accession>